<feature type="compositionally biased region" description="Polar residues" evidence="1">
    <location>
        <begin position="73"/>
        <end position="85"/>
    </location>
</feature>
<dbReference type="InParanoid" id="Q7UTI1"/>
<gene>
    <name evidence="2" type="ordered locus">RB3868</name>
</gene>
<dbReference type="KEGG" id="rba:RB3868"/>
<feature type="compositionally biased region" description="Basic and acidic residues" evidence="1">
    <location>
        <begin position="58"/>
        <end position="72"/>
    </location>
</feature>
<evidence type="ECO:0000313" key="2">
    <source>
        <dbReference type="EMBL" id="CAD73455.1"/>
    </source>
</evidence>
<dbReference type="Proteomes" id="UP000001025">
    <property type="component" value="Chromosome"/>
</dbReference>
<keyword evidence="3" id="KW-1185">Reference proteome</keyword>
<dbReference type="HOGENOM" id="CLU_1990913_0_0_0"/>
<dbReference type="AlphaFoldDB" id="Q7UTI1"/>
<reference evidence="2 3" key="1">
    <citation type="journal article" date="2003" name="Proc. Natl. Acad. Sci. U.S.A.">
        <title>Complete genome sequence of the marine planctomycete Pirellula sp. strain 1.</title>
        <authorList>
            <person name="Gloeckner F.O."/>
            <person name="Kube M."/>
            <person name="Bauer M."/>
            <person name="Teeling H."/>
            <person name="Lombardot T."/>
            <person name="Ludwig W."/>
            <person name="Gade D."/>
            <person name="Beck A."/>
            <person name="Borzym K."/>
            <person name="Heitmann K."/>
            <person name="Rabus R."/>
            <person name="Schlesner H."/>
            <person name="Amann R."/>
            <person name="Reinhardt R."/>
        </authorList>
    </citation>
    <scope>NUCLEOTIDE SEQUENCE [LARGE SCALE GENOMIC DNA]</scope>
    <source>
        <strain evidence="3">DSM 10527 / NCIMB 13988 / SH1</strain>
    </source>
</reference>
<evidence type="ECO:0000256" key="1">
    <source>
        <dbReference type="SAM" id="MobiDB-lite"/>
    </source>
</evidence>
<protein>
    <submittedName>
        <fullName evidence="2">Uncharacterized protein</fullName>
    </submittedName>
</protein>
<organism evidence="2 3">
    <name type="scientific">Rhodopirellula baltica (strain DSM 10527 / NCIMB 13988 / SH1)</name>
    <dbReference type="NCBI Taxonomy" id="243090"/>
    <lineage>
        <taxon>Bacteria</taxon>
        <taxon>Pseudomonadati</taxon>
        <taxon>Planctomycetota</taxon>
        <taxon>Planctomycetia</taxon>
        <taxon>Pirellulales</taxon>
        <taxon>Pirellulaceae</taxon>
        <taxon>Rhodopirellula</taxon>
    </lineage>
</organism>
<dbReference type="STRING" id="243090.RB3868"/>
<proteinExistence type="predicted"/>
<evidence type="ECO:0000313" key="3">
    <source>
        <dbReference type="Proteomes" id="UP000001025"/>
    </source>
</evidence>
<feature type="region of interest" description="Disordered" evidence="1">
    <location>
        <begin position="58"/>
        <end position="91"/>
    </location>
</feature>
<name>Q7UTI1_RHOBA</name>
<dbReference type="EMBL" id="BX294139">
    <property type="protein sequence ID" value="CAD73455.1"/>
    <property type="molecule type" value="Genomic_DNA"/>
</dbReference>
<accession>Q7UTI1</accession>
<sequence>MSRLVLVGMANQRLPAQRRSKARSTHEPNRFHASRLWRMQTIECFTSSQLPASLLEARTRHSRPESEDKPNCRSEQFSVGGQTPGRTLLGRGSNSRLAAWQTFAILNHPFEFARAEQDGGLSPVF</sequence>
<dbReference type="EnsemblBacteria" id="CAD73455">
    <property type="protein sequence ID" value="CAD73455"/>
    <property type="gene ID" value="RB3868"/>
</dbReference>